<keyword evidence="2" id="KW-0812">Transmembrane</keyword>
<dbReference type="Proteomes" id="UP000029393">
    <property type="component" value="Unassembled WGS sequence"/>
</dbReference>
<evidence type="ECO:0000256" key="2">
    <source>
        <dbReference type="SAM" id="Phobius"/>
    </source>
</evidence>
<evidence type="ECO:0000313" key="3">
    <source>
        <dbReference type="EMBL" id="KFN47314.1"/>
    </source>
</evidence>
<feature type="transmembrane region" description="Helical" evidence="2">
    <location>
        <begin position="47"/>
        <end position="66"/>
    </location>
</feature>
<dbReference type="RefSeq" id="WP_052575097.1">
    <property type="nucleotide sequence ID" value="NZ_AVCK01000011.1"/>
</dbReference>
<keyword evidence="2" id="KW-1133">Transmembrane helix</keyword>
<keyword evidence="2" id="KW-0472">Membrane</keyword>
<feature type="region of interest" description="Disordered" evidence="1">
    <location>
        <begin position="1"/>
        <end position="39"/>
    </location>
</feature>
<sequence>MTDRRVDPGQTPALGSLDQLDLGGPARREPPVSPTARAARRPRRWPWVLLALVVVGGALAVALGQWREQIGRQLVPESAINREIEAAQQALARGDLTRPDGRGAREQFQAVLARDPDHPAARAGMNAVRDAAVAQARAALAAGDIETAAQRLSLARTLAAPAADLSLLELELQRLQSAGADIADLLGRAREAQAAGQIEQVPNGALALYSDVLRRQPDNALALDGRREILAGLLRDAETALARGDHDVALALVARVVEADPSHLGLPALQARLGEVQQQRQRQREAILAAATADLRAGRLDAAAAGYRQLQASEPDAVEARQGLQDAAAALAARARREAADFDFEAAEASLARARTWAPESPEVEAAAVRIAEARAAREALPPPSEADPDRLRALLERARAAMRRGDLIDPPGEAAWDFLRQAAAIEPASADLRDAQAEYDRRARACFEDELAGNRLSAAQACLDARAARERGGDALAADRRRLADRWLAFADERLGANELALARRALQSAQAVDPSHPGLGAMSERLARAGG</sequence>
<keyword evidence="4" id="KW-1185">Reference proteome</keyword>
<reference evidence="3 4" key="1">
    <citation type="submission" date="2013-09" db="EMBL/GenBank/DDBJ databases">
        <title>Genome sequencing of Arenimonas metalli.</title>
        <authorList>
            <person name="Chen F."/>
            <person name="Wang G."/>
        </authorList>
    </citation>
    <scope>NUCLEOTIDE SEQUENCE [LARGE SCALE GENOMIC DNA]</scope>
    <source>
        <strain evidence="3 4">CF5-1</strain>
    </source>
</reference>
<evidence type="ECO:0000313" key="4">
    <source>
        <dbReference type="Proteomes" id="UP000029393"/>
    </source>
</evidence>
<comment type="caution">
    <text evidence="3">The sequence shown here is derived from an EMBL/GenBank/DDBJ whole genome shotgun (WGS) entry which is preliminary data.</text>
</comment>
<accession>A0A091B8Z2</accession>
<dbReference type="OrthoDB" id="5935824at2"/>
<gene>
    <name evidence="3" type="ORF">N787_09335</name>
</gene>
<organism evidence="3 4">
    <name type="scientific">Arenimonas metalli CF5-1</name>
    <dbReference type="NCBI Taxonomy" id="1384056"/>
    <lineage>
        <taxon>Bacteria</taxon>
        <taxon>Pseudomonadati</taxon>
        <taxon>Pseudomonadota</taxon>
        <taxon>Gammaproteobacteria</taxon>
        <taxon>Lysobacterales</taxon>
        <taxon>Lysobacteraceae</taxon>
        <taxon>Arenimonas</taxon>
    </lineage>
</organism>
<dbReference type="Gene3D" id="1.25.40.10">
    <property type="entry name" value="Tetratricopeptide repeat domain"/>
    <property type="match status" value="1"/>
</dbReference>
<proteinExistence type="predicted"/>
<dbReference type="eggNOG" id="COG4783">
    <property type="taxonomic scope" value="Bacteria"/>
</dbReference>
<dbReference type="AlphaFoldDB" id="A0A091B8Z2"/>
<name>A0A091B8Z2_9GAMM</name>
<dbReference type="EMBL" id="AVCK01000011">
    <property type="protein sequence ID" value="KFN47314.1"/>
    <property type="molecule type" value="Genomic_DNA"/>
</dbReference>
<dbReference type="InterPro" id="IPR011990">
    <property type="entry name" value="TPR-like_helical_dom_sf"/>
</dbReference>
<protein>
    <submittedName>
        <fullName evidence="3">Uncharacterized protein</fullName>
    </submittedName>
</protein>
<dbReference type="PATRIC" id="fig|1384056.3.peg.722"/>
<feature type="region of interest" description="Disordered" evidence="1">
    <location>
        <begin position="514"/>
        <end position="533"/>
    </location>
</feature>
<evidence type="ECO:0000256" key="1">
    <source>
        <dbReference type="SAM" id="MobiDB-lite"/>
    </source>
</evidence>